<evidence type="ECO:0000313" key="3">
    <source>
        <dbReference type="Proteomes" id="UP000005707"/>
    </source>
</evidence>
<dbReference type="Gene3D" id="3.20.20.80">
    <property type="entry name" value="Glycosidases"/>
    <property type="match status" value="1"/>
</dbReference>
<protein>
    <submittedName>
        <fullName evidence="2">Alpha-amylase maltodextrin protein</fullName>
        <ecNumber evidence="2">3.2.1.1</ecNumber>
    </submittedName>
</protein>
<dbReference type="AlphaFoldDB" id="U2FJH9"/>
<proteinExistence type="predicted"/>
<dbReference type="Pfam" id="PF00128">
    <property type="entry name" value="Alpha-amylase"/>
    <property type="match status" value="2"/>
</dbReference>
<dbReference type="Pfam" id="PF18612">
    <property type="entry name" value="Bac_A_amyl_C"/>
    <property type="match status" value="1"/>
</dbReference>
<dbReference type="Proteomes" id="UP000005707">
    <property type="component" value="Unassembled WGS sequence"/>
</dbReference>
<dbReference type="GO" id="GO:0004556">
    <property type="term" value="F:alpha-amylase activity"/>
    <property type="evidence" value="ECO:0007669"/>
    <property type="project" value="UniProtKB-EC"/>
</dbReference>
<dbReference type="CDD" id="cd11313">
    <property type="entry name" value="AmyAc_arch_bac_AmyA"/>
    <property type="match status" value="1"/>
</dbReference>
<organism evidence="2 3">
    <name type="scientific">Haloplasma contractile SSD-17B</name>
    <dbReference type="NCBI Taxonomy" id="1033810"/>
    <lineage>
        <taxon>Bacteria</taxon>
        <taxon>Bacillati</taxon>
        <taxon>Mycoplasmatota</taxon>
        <taxon>Mollicutes</taxon>
        <taxon>Haloplasmatales</taxon>
        <taxon>Haloplasmataceae</taxon>
        <taxon>Haloplasma</taxon>
    </lineage>
</organism>
<keyword evidence="3" id="KW-1185">Reference proteome</keyword>
<feature type="domain" description="Glycosyl hydrolase family 13 catalytic" evidence="1">
    <location>
        <begin position="16"/>
        <end position="352"/>
    </location>
</feature>
<dbReference type="PANTHER" id="PTHR10357:SF179">
    <property type="entry name" value="NEUTRAL AND BASIC AMINO ACID TRANSPORT PROTEIN RBAT"/>
    <property type="match status" value="1"/>
</dbReference>
<dbReference type="InterPro" id="IPR017853">
    <property type="entry name" value="GH"/>
</dbReference>
<dbReference type="STRING" id="1033810.HLPCO_000584"/>
<reference evidence="2 3" key="2">
    <citation type="journal article" date="2013" name="PLoS ONE">
        <title>INDIGO - INtegrated Data Warehouse of MIcrobial GenOmes with Examples from the Red Sea Extremophiles.</title>
        <authorList>
            <person name="Alam I."/>
            <person name="Antunes A."/>
            <person name="Kamau A.A."/>
            <person name="Ba Alawi W."/>
            <person name="Kalkatawi M."/>
            <person name="Stingl U."/>
            <person name="Bajic V.B."/>
        </authorList>
    </citation>
    <scope>NUCLEOTIDE SEQUENCE [LARGE SCALE GENOMIC DNA]</scope>
    <source>
        <strain evidence="2 3">SSD-17B</strain>
    </source>
</reference>
<comment type="caution">
    <text evidence="2">The sequence shown here is derived from an EMBL/GenBank/DDBJ whole genome shotgun (WGS) entry which is preliminary data.</text>
</comment>
<evidence type="ECO:0000259" key="1">
    <source>
        <dbReference type="SMART" id="SM00642"/>
    </source>
</evidence>
<dbReference type="InterPro" id="IPR006047">
    <property type="entry name" value="GH13_cat_dom"/>
</dbReference>
<reference evidence="2 3" key="1">
    <citation type="journal article" date="2011" name="J. Bacteriol.">
        <title>Genome sequence of Haloplasma contractile, an unusual contractile bacterium from a deep-sea anoxic brine lake.</title>
        <authorList>
            <person name="Antunes A."/>
            <person name="Alam I."/>
            <person name="El Dorry H."/>
            <person name="Siam R."/>
            <person name="Robertson A."/>
            <person name="Bajic V.B."/>
            <person name="Stingl U."/>
        </authorList>
    </citation>
    <scope>NUCLEOTIDE SEQUENCE [LARGE SCALE GENOMIC DNA]</scope>
    <source>
        <strain evidence="2 3">SSD-17B</strain>
    </source>
</reference>
<dbReference type="RefSeq" id="WP_008827004.1">
    <property type="nucleotide sequence ID" value="NZ_AFNU02000002.1"/>
</dbReference>
<dbReference type="OrthoDB" id="9805159at2"/>
<dbReference type="eggNOG" id="COG0366">
    <property type="taxonomic scope" value="Bacteria"/>
</dbReference>
<dbReference type="GO" id="GO:0009313">
    <property type="term" value="P:oligosaccharide catabolic process"/>
    <property type="evidence" value="ECO:0007669"/>
    <property type="project" value="TreeGrafter"/>
</dbReference>
<keyword evidence="2" id="KW-0378">Hydrolase</keyword>
<dbReference type="SMART" id="SM00642">
    <property type="entry name" value="Aamy"/>
    <property type="match status" value="1"/>
</dbReference>
<dbReference type="PANTHER" id="PTHR10357">
    <property type="entry name" value="ALPHA-AMYLASE FAMILY MEMBER"/>
    <property type="match status" value="1"/>
</dbReference>
<evidence type="ECO:0000313" key="2">
    <source>
        <dbReference type="EMBL" id="ERJ12985.1"/>
    </source>
</evidence>
<keyword evidence="2" id="KW-0326">Glycosidase</keyword>
<name>U2FJH9_9MOLU</name>
<dbReference type="EMBL" id="AFNU02000002">
    <property type="protein sequence ID" value="ERJ12985.1"/>
    <property type="molecule type" value="Genomic_DNA"/>
</dbReference>
<dbReference type="EC" id="3.2.1.1" evidence="2"/>
<dbReference type="InterPro" id="IPR041331">
    <property type="entry name" value="Bac_A_amyl_C"/>
</dbReference>
<dbReference type="SUPFAM" id="SSF51445">
    <property type="entry name" value="(Trans)glycosidases"/>
    <property type="match status" value="1"/>
</dbReference>
<sequence>MAKETPIDYRNLMIYQVYNRNHNESGTFLELVDDLDRIKDLGTDILYLLPIHPIGMKNKKGSLGCPYSIQDYRGINPEYGTLEDFKKLIEETHKRGMKIMLDIVYNHTSHDSRLLEEHSEWFYRNGNGELANRVGDWWDITDLDYRNKELWDEMIDILKYFANMGVDGYRCDVASFVPVDFWIRARHEVAEINRDFIWLAETLDFGFRKAIDRHGFIAHSDSEMYEAFDITYDYDVMEKMHHYLEGKSPLSDYLERLRMQESIYPQNYVKLRNLENHDQKRIAYLVNNIHQLKIWTSFLFFQKGATMIYAGQEALDPNLPSLFDEDKVDWSRYNEDGIADLIKALAGMKKDRIMAEGNYEIHTVDYNDLIVLSYENSHMIRYGIFNVGLKTIELPVEFSDGEYKDIISDDTVYVNDGKILLGKEPLIFDVTK</sequence>
<dbReference type="InParanoid" id="U2FJH9"/>
<gene>
    <name evidence="2" type="primary">malS</name>
    <name evidence="2" type="ORF">HLPCO_000584</name>
</gene>
<accession>U2FJH9</accession>